<dbReference type="PANTHER" id="PTHR43331">
    <property type="entry name" value="HOMOSERINE DEHYDROGENASE"/>
    <property type="match status" value="1"/>
</dbReference>
<evidence type="ECO:0000256" key="10">
    <source>
        <dbReference type="ARBA" id="ARBA00023002"/>
    </source>
</evidence>
<evidence type="ECO:0000259" key="15">
    <source>
        <dbReference type="Pfam" id="PF03447"/>
    </source>
</evidence>
<dbReference type="AlphaFoldDB" id="A0A6I4UPU0"/>
<dbReference type="Pfam" id="PF03447">
    <property type="entry name" value="NAD_binding_3"/>
    <property type="match status" value="1"/>
</dbReference>
<comment type="caution">
    <text evidence="16">The sequence shown here is derived from an EMBL/GenBank/DDBJ whole genome shotgun (WGS) entry which is preliminary data.</text>
</comment>
<dbReference type="InterPro" id="IPR005106">
    <property type="entry name" value="Asp/hSer_DH_NAD-bd"/>
</dbReference>
<dbReference type="InterPro" id="IPR036393">
    <property type="entry name" value="AceGlu_kinase-like_sf"/>
</dbReference>
<feature type="domain" description="Aspartate/glutamate/uridylate kinase" evidence="13">
    <location>
        <begin position="69"/>
        <end position="265"/>
    </location>
</feature>
<dbReference type="Pfam" id="PF00742">
    <property type="entry name" value="Homoserine_dh"/>
    <property type="match status" value="1"/>
</dbReference>
<dbReference type="PANTHER" id="PTHR43331:SF1">
    <property type="entry name" value="HOMOSERINE DEHYDROGENASE"/>
    <property type="match status" value="1"/>
</dbReference>
<comment type="pathway">
    <text evidence="2">Amino-acid biosynthesis; L-threonine biosynthesis; L-threonine from L-aspartate: step 3/5.</text>
</comment>
<feature type="domain" description="Homoserine dehydrogenase catalytic" evidence="14">
    <location>
        <begin position="438"/>
        <end position="610"/>
    </location>
</feature>
<comment type="pathway">
    <text evidence="4">Amino-acid biosynthesis; L-threonine biosynthesis; L-threonine from L-aspartate: step 1/5.</text>
</comment>
<evidence type="ECO:0000259" key="14">
    <source>
        <dbReference type="Pfam" id="PF00742"/>
    </source>
</evidence>
<dbReference type="SUPFAM" id="SSF51735">
    <property type="entry name" value="NAD(P)-binding Rossmann-fold domains"/>
    <property type="match status" value="1"/>
</dbReference>
<accession>A0A6I4UPU0</accession>
<feature type="domain" description="Aspartate/homoserine dehydrogenase NAD-binding" evidence="15">
    <location>
        <begin position="322"/>
        <end position="429"/>
    </location>
</feature>
<evidence type="ECO:0000256" key="12">
    <source>
        <dbReference type="SAM" id="MobiDB-lite"/>
    </source>
</evidence>
<name>A0A6I4UPU0_9SPHN</name>
<dbReference type="PROSITE" id="PS01042">
    <property type="entry name" value="HOMOSER_DHGENASE"/>
    <property type="match status" value="1"/>
</dbReference>
<keyword evidence="8" id="KW-0028">Amino-acid biosynthesis</keyword>
<dbReference type="GO" id="GO:0009086">
    <property type="term" value="P:methionine biosynthetic process"/>
    <property type="evidence" value="ECO:0007669"/>
    <property type="project" value="UniProtKB-KW"/>
</dbReference>
<comment type="pathway">
    <text evidence="3">Amino-acid biosynthesis; L-methionine biosynthesis via de novo pathway; L-homoserine from L-aspartate: step 3/3.</text>
</comment>
<dbReference type="Proteomes" id="UP000469159">
    <property type="component" value="Unassembled WGS sequence"/>
</dbReference>
<dbReference type="Gene3D" id="3.30.360.10">
    <property type="entry name" value="Dihydrodipicolinate Reductase, domain 2"/>
    <property type="match status" value="1"/>
</dbReference>
<dbReference type="GO" id="GO:0050661">
    <property type="term" value="F:NADP binding"/>
    <property type="evidence" value="ECO:0007669"/>
    <property type="project" value="InterPro"/>
</dbReference>
<evidence type="ECO:0000256" key="3">
    <source>
        <dbReference type="ARBA" id="ARBA00005062"/>
    </source>
</evidence>
<evidence type="ECO:0000313" key="17">
    <source>
        <dbReference type="Proteomes" id="UP000469159"/>
    </source>
</evidence>
<feature type="region of interest" description="Disordered" evidence="12">
    <location>
        <begin position="624"/>
        <end position="647"/>
    </location>
</feature>
<reference evidence="16 17" key="1">
    <citation type="submission" date="2019-12" db="EMBL/GenBank/DDBJ databases">
        <title>Genomic-based taxomic classification of the family Erythrobacteraceae.</title>
        <authorList>
            <person name="Xu L."/>
        </authorList>
    </citation>
    <scope>NUCLEOTIDE SEQUENCE [LARGE SCALE GENOMIC DNA]</scope>
    <source>
        <strain evidence="16 17">MCCC 1K02066</strain>
    </source>
</reference>
<dbReference type="InterPro" id="IPR001342">
    <property type="entry name" value="HDH_cat"/>
</dbReference>
<dbReference type="GO" id="GO:0004412">
    <property type="term" value="F:homoserine dehydrogenase activity"/>
    <property type="evidence" value="ECO:0007669"/>
    <property type="project" value="UniProtKB-EC"/>
</dbReference>
<evidence type="ECO:0000259" key="13">
    <source>
        <dbReference type="Pfam" id="PF00696"/>
    </source>
</evidence>
<evidence type="ECO:0000256" key="4">
    <source>
        <dbReference type="ARBA" id="ARBA00005139"/>
    </source>
</evidence>
<dbReference type="SUPFAM" id="SSF53633">
    <property type="entry name" value="Carbamate kinase-like"/>
    <property type="match status" value="1"/>
</dbReference>
<dbReference type="InterPro" id="IPR019811">
    <property type="entry name" value="HDH_CS"/>
</dbReference>
<evidence type="ECO:0000256" key="8">
    <source>
        <dbReference type="ARBA" id="ARBA00022605"/>
    </source>
</evidence>
<dbReference type="InterPro" id="IPR001048">
    <property type="entry name" value="Asp/Glu/Uridylate_kinase"/>
</dbReference>
<comment type="similarity">
    <text evidence="5">Belongs to the homoserine dehydrogenase family.</text>
</comment>
<dbReference type="Gene3D" id="3.40.1160.10">
    <property type="entry name" value="Acetylglutamate kinase-like"/>
    <property type="match status" value="1"/>
</dbReference>
<evidence type="ECO:0000256" key="9">
    <source>
        <dbReference type="ARBA" id="ARBA00022697"/>
    </source>
</evidence>
<evidence type="ECO:0000256" key="1">
    <source>
        <dbReference type="ARBA" id="ARBA00004986"/>
    </source>
</evidence>
<dbReference type="UniPathway" id="UPA00051">
    <property type="reaction ID" value="UER00465"/>
</dbReference>
<evidence type="ECO:0000256" key="7">
    <source>
        <dbReference type="ARBA" id="ARBA00013376"/>
    </source>
</evidence>
<evidence type="ECO:0000313" key="16">
    <source>
        <dbReference type="EMBL" id="MXP40758.1"/>
    </source>
</evidence>
<protein>
    <recommendedName>
        <fullName evidence="7">Homoserine dehydrogenase</fullName>
        <ecNumber evidence="6">1.1.1.3</ecNumber>
    </recommendedName>
</protein>
<evidence type="ECO:0000256" key="5">
    <source>
        <dbReference type="ARBA" id="ARBA00006753"/>
    </source>
</evidence>
<keyword evidence="10" id="KW-0560">Oxidoreductase</keyword>
<comment type="pathway">
    <text evidence="1">Amino-acid biosynthesis; L-methionine biosynthesis via de novo pathway; L-homoserine from L-aspartate: step 1/3.</text>
</comment>
<dbReference type="Pfam" id="PF00696">
    <property type="entry name" value="AA_kinase"/>
    <property type="match status" value="1"/>
</dbReference>
<evidence type="ECO:0000256" key="6">
    <source>
        <dbReference type="ARBA" id="ARBA00013213"/>
    </source>
</evidence>
<proteinExistence type="inferred from homology"/>
<gene>
    <name evidence="16" type="ORF">GRI75_03740</name>
</gene>
<dbReference type="GO" id="GO:0009088">
    <property type="term" value="P:threonine biosynthetic process"/>
    <property type="evidence" value="ECO:0007669"/>
    <property type="project" value="UniProtKB-UniPathway"/>
</dbReference>
<dbReference type="SUPFAM" id="SSF55347">
    <property type="entry name" value="Glyceraldehyde-3-phosphate dehydrogenase-like, C-terminal domain"/>
    <property type="match status" value="1"/>
</dbReference>
<dbReference type="EC" id="1.1.1.3" evidence="6"/>
<keyword evidence="17" id="KW-1185">Reference proteome</keyword>
<dbReference type="InterPro" id="IPR036291">
    <property type="entry name" value="NAD(P)-bd_dom_sf"/>
</dbReference>
<dbReference type="EMBL" id="WTYK01000002">
    <property type="protein sequence ID" value="MXP40758.1"/>
    <property type="molecule type" value="Genomic_DNA"/>
</dbReference>
<evidence type="ECO:0000256" key="11">
    <source>
        <dbReference type="ARBA" id="ARBA00023167"/>
    </source>
</evidence>
<sequence length="647" mass="67201">MVPRAVLRFGRDRSPRRWRFPRRKRCREPANVSVRRIGQGSCWGYVLRLLEDTTPAGADRRASGSNRPLRVLKFGGSVLRSGHDLQRVAGEIYRQTRDGAAVIAVVSAFEGETDELLQLCETAGGGDRTGVPDIVSLGEEKTARLLRLACLRIGIRAMLLEPEALAIRTEGDALAGRPVGLSDDIAAVARSHSVVIVPGYVGLDREGRRTLLGRGGTDFSAIFIAGETGAALRLYKDVDGVYDHDPAVDPASLQRYAEVSWRDCLTIARPLLQPRAVEYAAARAVSIEVGAIGSSDPTVVAGRSRPPVRPASAAPLRIGLAGFGTVGQALQVRLAGETGFAIAAILVADAGKARAVAPVCEPTADPARFLESGFDILVDATGGCEPGTALCSRHLARGGDVVSANKAAIAAGFGALHGLAGERGGRLEYSACVGGSAPMVELARRARGRGQVVAIEGVLNGTVNLVLNELALGRSFDEALELARRAGYAEADPSADLSGRDAAAKLRILAAEIWGEAALAAPIAVQALDRALAARIGASGETWIQLASFEGAGPAPAGAIRFVPAGLAGIRPPAAEWNVLHVRLAGGEELSASGRGAGGAATAEALLADLYAIAALRRSGGPAAQEPVGALRQEQPLRADSGVSRVL</sequence>
<dbReference type="UniPathway" id="UPA00050">
    <property type="reaction ID" value="UER00063"/>
</dbReference>
<keyword evidence="11" id="KW-0486">Methionine biosynthesis</keyword>
<keyword evidence="9" id="KW-0791">Threonine biosynthesis</keyword>
<organism evidence="16 17">
    <name type="scientific">Croceibacterium soli</name>
    <dbReference type="NCBI Taxonomy" id="1739690"/>
    <lineage>
        <taxon>Bacteria</taxon>
        <taxon>Pseudomonadati</taxon>
        <taxon>Pseudomonadota</taxon>
        <taxon>Alphaproteobacteria</taxon>
        <taxon>Sphingomonadales</taxon>
        <taxon>Erythrobacteraceae</taxon>
        <taxon>Croceibacterium</taxon>
    </lineage>
</organism>
<dbReference type="Gene3D" id="3.40.50.720">
    <property type="entry name" value="NAD(P)-binding Rossmann-like Domain"/>
    <property type="match status" value="1"/>
</dbReference>
<evidence type="ECO:0000256" key="2">
    <source>
        <dbReference type="ARBA" id="ARBA00005056"/>
    </source>
</evidence>